<evidence type="ECO:0000313" key="2">
    <source>
        <dbReference type="Proteomes" id="UP000610373"/>
    </source>
</evidence>
<dbReference type="AlphaFoldDB" id="A0A811T6W4"/>
<organism evidence="1 2">
    <name type="scientific">Candidatus Argoarchaeum ethanivorans</name>
    <dbReference type="NCBI Taxonomy" id="2608793"/>
    <lineage>
        <taxon>Archaea</taxon>
        <taxon>Methanobacteriati</taxon>
        <taxon>Methanobacteriota</taxon>
        <taxon>Stenosarchaea group</taxon>
        <taxon>Methanomicrobia</taxon>
        <taxon>Methanosarcinales</taxon>
        <taxon>Methanosarcinales incertae sedis</taxon>
        <taxon>GOM Arc I cluster</taxon>
        <taxon>Candidatus Argoarchaeum</taxon>
    </lineage>
</organism>
<dbReference type="Pfam" id="PF11848">
    <property type="entry name" value="DUF3368"/>
    <property type="match status" value="1"/>
</dbReference>
<sequence>MYHVKSMSRVVVKGEGKPGSSEVMVSDWFITREVKNKLAVESLTMELEKGEAEAIILALELNADLILIDESIARDIAKFQGLKVIGTVGILADAYEKGVINDLKKVLDDLRRKKVWISKKVCNRVLSGIKEK</sequence>
<dbReference type="Proteomes" id="UP000610373">
    <property type="component" value="Unassembled WGS sequence"/>
</dbReference>
<dbReference type="PANTHER" id="PTHR39550">
    <property type="entry name" value="SLL0658 PROTEIN"/>
    <property type="match status" value="1"/>
</dbReference>
<dbReference type="PANTHER" id="PTHR39550:SF1">
    <property type="entry name" value="SLL0658 PROTEIN"/>
    <property type="match status" value="1"/>
</dbReference>
<evidence type="ECO:0000313" key="1">
    <source>
        <dbReference type="EMBL" id="CAD6491392.1"/>
    </source>
</evidence>
<proteinExistence type="predicted"/>
<protein>
    <recommendedName>
        <fullName evidence="3">DUF3368 domain-containing protein</fullName>
    </recommendedName>
</protein>
<accession>A0A811T6W4</accession>
<gene>
    <name evidence="1" type="ORF">CHKLHMKO_00115</name>
</gene>
<dbReference type="InterPro" id="IPR021799">
    <property type="entry name" value="PIN-like_prokaryotic"/>
</dbReference>
<dbReference type="EMBL" id="CAJHIO010000004">
    <property type="protein sequence ID" value="CAD6491392.1"/>
    <property type="molecule type" value="Genomic_DNA"/>
</dbReference>
<comment type="caution">
    <text evidence="1">The sequence shown here is derived from an EMBL/GenBank/DDBJ whole genome shotgun (WGS) entry which is preliminary data.</text>
</comment>
<reference evidence="1" key="1">
    <citation type="submission" date="2020-10" db="EMBL/GenBank/DDBJ databases">
        <authorList>
            <person name="Hahn C.J."/>
            <person name="Laso-Perez R."/>
            <person name="Vulcano F."/>
            <person name="Vaziourakis K.-M."/>
            <person name="Stokke R."/>
            <person name="Steen I.H."/>
            <person name="Teske A."/>
            <person name="Boetius A."/>
            <person name="Liebeke M."/>
            <person name="Amann R."/>
            <person name="Knittel K."/>
        </authorList>
    </citation>
    <scope>NUCLEOTIDE SEQUENCE</scope>
    <source>
        <strain evidence="1">Gfbio:e3339647-f889-4370-9287-4fb5cb688e4c:AG392O15_GoMArc1</strain>
    </source>
</reference>
<name>A0A811T6W4_9EURY</name>
<evidence type="ECO:0008006" key="3">
    <source>
        <dbReference type="Google" id="ProtNLM"/>
    </source>
</evidence>